<reference evidence="3" key="2">
    <citation type="journal article" date="2020" name="Appl. Environ. Microbiol.">
        <title>Multiple intercontinental introductions associated with the emergence of a plant pathogen in Europe.</title>
        <authorList>
            <person name="Landa B.B."/>
            <person name="Castillo A.I."/>
            <person name="Giampetruzzi A."/>
            <person name="Kahn A."/>
            <person name="Roman-Ecija M."/>
            <person name="Velasco-Amo M.P."/>
            <person name="Navas-Cortes J.A."/>
            <person name="Marco-Noales E."/>
            <person name="Barbe S."/>
            <person name="Moralejo E."/>
            <person name="Coletta-Filho H.D."/>
            <person name="Saldarelli P."/>
            <person name="Saponari M."/>
            <person name="Almeida R.P.P."/>
        </authorList>
    </citation>
    <scope>NUCLEOTIDE SEQUENCE</scope>
    <source>
        <strain evidence="3">XYL1981</strain>
    </source>
</reference>
<reference evidence="3" key="1">
    <citation type="submission" date="2019-05" db="EMBL/GenBank/DDBJ databases">
        <authorList>
            <person name="Castillo A."/>
            <person name="Giampetruzzi A."/>
            <person name="Landa B."/>
            <person name="Saponari M."/>
            <person name="Almeida R.P.P."/>
            <person name="Moralejo E."/>
            <person name="Marco-Noales E."/>
            <person name="Velasco-Amo M.P."/>
            <person name="Roman-Ecija M."/>
            <person name="Navarro I."/>
            <person name="Monterde A."/>
            <person name="Barbe S."/>
        </authorList>
    </citation>
    <scope>NUCLEOTIDE SEQUENCE</scope>
    <source>
        <strain evidence="3">XYL1981</strain>
    </source>
</reference>
<gene>
    <name evidence="3" type="ORF">FG476_08090</name>
    <name evidence="2" type="ORF">LOK82_04915</name>
</gene>
<comment type="caution">
    <text evidence="3">The sequence shown here is derived from an EMBL/GenBank/DDBJ whole genome shotgun (WGS) entry which is preliminary data.</text>
</comment>
<dbReference type="Pfam" id="PF07396">
    <property type="entry name" value="Porin_O_P"/>
    <property type="match status" value="1"/>
</dbReference>
<protein>
    <submittedName>
        <fullName evidence="2 3">Porin</fullName>
    </submittedName>
</protein>
<evidence type="ECO:0000313" key="4">
    <source>
        <dbReference type="Proteomes" id="UP000474061"/>
    </source>
</evidence>
<dbReference type="Proteomes" id="UP000474061">
    <property type="component" value="Unassembled WGS sequence"/>
</dbReference>
<evidence type="ECO:0000313" key="3">
    <source>
        <dbReference type="EMBL" id="MRU24031.1"/>
    </source>
</evidence>
<reference evidence="2" key="3">
    <citation type="submission" date="2021-11" db="EMBL/GenBank/DDBJ databases">
        <authorList>
            <person name="Denance N."/>
            <person name="Briand M."/>
            <person name="Dupas E."/>
            <person name="Durand K."/>
            <person name="Legendre B."/>
            <person name="Cunty A."/>
            <person name="Donnadieu C."/>
            <person name="Lopez Roques C."/>
            <person name="Cesbron S."/>
            <person name="Jacques M.A."/>
        </authorList>
    </citation>
    <scope>NUCLEOTIDE SEQUENCE</scope>
    <source>
        <strain evidence="2">CFBP8070</strain>
    </source>
</reference>
<dbReference type="SUPFAM" id="SSF56935">
    <property type="entry name" value="Porins"/>
    <property type="match status" value="1"/>
</dbReference>
<dbReference type="RefSeq" id="WP_004085287.1">
    <property type="nucleotide sequence ID" value="NZ_CP047134.1"/>
</dbReference>
<name>A0A9Q4MI98_XYLFS</name>
<reference evidence="2" key="4">
    <citation type="journal article" date="2023" name="Commun. Biol.">
        <title>Suspicions of two bridgehead invasions of Xylella fastidiosa subsp. multiplex in France.</title>
        <authorList>
            <person name="Dupas E."/>
            <person name="Durand K."/>
            <person name="Rieux A."/>
            <person name="Briand M."/>
            <person name="Pruvost O."/>
            <person name="Cunty A."/>
            <person name="Denance N."/>
            <person name="Donnadieu C."/>
            <person name="Legendre B."/>
            <person name="Lopez-Roques C."/>
            <person name="Cesbron S."/>
            <person name="Ravigne V."/>
            <person name="Jacques M.A."/>
        </authorList>
    </citation>
    <scope>NUCLEOTIDE SEQUENCE</scope>
    <source>
        <strain evidence="2">CFBP8070</strain>
    </source>
</reference>
<dbReference type="EMBL" id="VDCJ01000347">
    <property type="protein sequence ID" value="MRU24031.1"/>
    <property type="molecule type" value="Genomic_DNA"/>
</dbReference>
<accession>A0A9Q4MI98</accession>
<keyword evidence="1" id="KW-0732">Signal</keyword>
<proteinExistence type="predicted"/>
<feature type="signal peptide" evidence="1">
    <location>
        <begin position="1"/>
        <end position="24"/>
    </location>
</feature>
<dbReference type="InterPro" id="IPR010870">
    <property type="entry name" value="Porin_O/P"/>
</dbReference>
<evidence type="ECO:0000256" key="1">
    <source>
        <dbReference type="SAM" id="SignalP"/>
    </source>
</evidence>
<dbReference type="InterPro" id="IPR023614">
    <property type="entry name" value="Porin_dom_sf"/>
</dbReference>
<feature type="chain" id="PRO_5040440261" evidence="1">
    <location>
        <begin position="25"/>
        <end position="398"/>
    </location>
</feature>
<organism evidence="3 4">
    <name type="scientific">Xylella fastidiosa subsp. multiplex</name>
    <dbReference type="NCBI Taxonomy" id="644357"/>
    <lineage>
        <taxon>Bacteria</taxon>
        <taxon>Pseudomonadati</taxon>
        <taxon>Pseudomonadota</taxon>
        <taxon>Gammaproteobacteria</taxon>
        <taxon>Lysobacterales</taxon>
        <taxon>Lysobacteraceae</taxon>
        <taxon>Xylella</taxon>
    </lineage>
</organism>
<dbReference type="Gene3D" id="2.40.160.10">
    <property type="entry name" value="Porin"/>
    <property type="match status" value="1"/>
</dbReference>
<sequence length="398" mass="44930">MAIRRLRTIFVSLLLGLAASATQATDRSDRNVTAKLEGRFEWDFALFDNDTRGTPNRSNNEIRRFWLDVTGKVFAFDYTIEGNFTNLQDKFKGKSIEMGDVYLRHHFGDTGTLTIGQFKQHFSLDDRTSPDYGQFLERSGGANTLAPEYHKGVSWKATRQNTTWWVSAYSLDSISLSNVNGRGLGGRGTWSPDTPEGDVLHLGLSLAHQRYDHPGSDGMTALSIRPLPAGHLSDNSGITLAHFANGRDTKVNRWALEYAQVRGPLSWQSEYIGGAFNDGMQRATVQSAYGFVSWFVTGESRTYDRKTGRFTRIKTLHNPRGALELALRYDRMWGNQHHNNQPNFLNASTASCTLGVNWYIKPNLRLMLNLIDSRNRDRLAGTILDHTRALTGRLHYDF</sequence>
<dbReference type="AlphaFoldDB" id="A0A9Q4MI98"/>
<dbReference type="Proteomes" id="UP001220702">
    <property type="component" value="Unassembled WGS sequence"/>
</dbReference>
<dbReference type="EMBL" id="JAJKGN010000001">
    <property type="protein sequence ID" value="MDC6408017.1"/>
    <property type="molecule type" value="Genomic_DNA"/>
</dbReference>
<evidence type="ECO:0000313" key="2">
    <source>
        <dbReference type="EMBL" id="MDC6408017.1"/>
    </source>
</evidence>